<dbReference type="Proteomes" id="UP000244904">
    <property type="component" value="Unassembled WGS sequence"/>
</dbReference>
<keyword evidence="2" id="KW-1185">Reference proteome</keyword>
<dbReference type="RefSeq" id="WP_108886914.1">
    <property type="nucleotide sequence ID" value="NZ_OMOJ01000006.1"/>
</dbReference>
<dbReference type="EMBL" id="OMOJ01000006">
    <property type="protein sequence ID" value="SPF81063.1"/>
    <property type="molecule type" value="Genomic_DNA"/>
</dbReference>
<evidence type="ECO:0008006" key="3">
    <source>
        <dbReference type="Google" id="ProtNLM"/>
    </source>
</evidence>
<name>A0A2R8AYF6_9RHOB</name>
<protein>
    <recommendedName>
        <fullName evidence="3">Gfo/Idh/MocA-like oxidoreductase N-terminal domain-containing protein</fullName>
    </recommendedName>
</protein>
<organism evidence="1 2">
    <name type="scientific">Pseudoprimorskyibacter insulae</name>
    <dbReference type="NCBI Taxonomy" id="1695997"/>
    <lineage>
        <taxon>Bacteria</taxon>
        <taxon>Pseudomonadati</taxon>
        <taxon>Pseudomonadota</taxon>
        <taxon>Alphaproteobacteria</taxon>
        <taxon>Rhodobacterales</taxon>
        <taxon>Paracoccaceae</taxon>
        <taxon>Pseudoprimorskyibacter</taxon>
    </lineage>
</organism>
<reference evidence="2" key="1">
    <citation type="submission" date="2018-03" db="EMBL/GenBank/DDBJ databases">
        <authorList>
            <person name="Rodrigo-Torres L."/>
            <person name="Arahal R. D."/>
            <person name="Lucena T."/>
        </authorList>
    </citation>
    <scope>NUCLEOTIDE SEQUENCE [LARGE SCALE GENOMIC DNA]</scope>
    <source>
        <strain evidence="2">CECT 8871</strain>
    </source>
</reference>
<sequence length="261" mass="27474">MQNQHQRSVALIGLGSKLAPAYLAAISQSDDIALSGIAVAGTLAEALGVPLRQATDVHEIRLAHDCGQVAHCSDPALLAQTIAADLLIETTDTPFEAALSAAAALERGISVLVVQPDTLTLYGQWLAQLAAQSGARLTCPGVDEAPEAALARACLPSGPSDLALAQTGPQTAYAADDLPAGTALTPAMMKAHHEAPEANRPYDFHEGLPIPLHPGLYLKRPVPQGRRIRLSDCTYSEHDPRFALWRQAQSLSGAHRQLAAE</sequence>
<dbReference type="AlphaFoldDB" id="A0A2R8AYF6"/>
<evidence type="ECO:0000313" key="1">
    <source>
        <dbReference type="EMBL" id="SPF81063.1"/>
    </source>
</evidence>
<accession>A0A2R8AYF6</accession>
<evidence type="ECO:0000313" key="2">
    <source>
        <dbReference type="Proteomes" id="UP000244904"/>
    </source>
</evidence>
<proteinExistence type="predicted"/>
<gene>
    <name evidence="1" type="ORF">PRI8871_02880</name>
</gene>
<dbReference type="Gene3D" id="3.40.50.720">
    <property type="entry name" value="NAD(P)-binding Rossmann-like Domain"/>
    <property type="match status" value="1"/>
</dbReference>